<dbReference type="PIRSF" id="PIRSF000521">
    <property type="entry name" value="Transaminase_4ab_Lys_Orn"/>
    <property type="match status" value="1"/>
</dbReference>
<dbReference type="GO" id="GO:0030170">
    <property type="term" value="F:pyridoxal phosphate binding"/>
    <property type="evidence" value="ECO:0007669"/>
    <property type="project" value="InterPro"/>
</dbReference>
<comment type="cofactor">
    <cofactor evidence="1">
        <name>pyridoxal 5'-phosphate</name>
        <dbReference type="ChEBI" id="CHEBI:597326"/>
    </cofactor>
</comment>
<dbReference type="InterPro" id="IPR049704">
    <property type="entry name" value="Aminotrans_3_PPA_site"/>
</dbReference>
<dbReference type="InterPro" id="IPR015422">
    <property type="entry name" value="PyrdxlP-dep_Trfase_small"/>
</dbReference>
<comment type="similarity">
    <text evidence="2 4">Belongs to the class-III pyridoxal-phosphate-dependent aminotransferase family.</text>
</comment>
<evidence type="ECO:0000313" key="6">
    <source>
        <dbReference type="Proteomes" id="UP000477083"/>
    </source>
</evidence>
<comment type="caution">
    <text evidence="5">The sequence shown here is derived from an EMBL/GenBank/DDBJ whole genome shotgun (WGS) entry which is preliminary data.</text>
</comment>
<dbReference type="Proteomes" id="UP000477083">
    <property type="component" value="Unassembled WGS sequence"/>
</dbReference>
<dbReference type="PROSITE" id="PS00600">
    <property type="entry name" value="AA_TRANSFER_CLASS_3"/>
    <property type="match status" value="1"/>
</dbReference>
<dbReference type="InterPro" id="IPR015421">
    <property type="entry name" value="PyrdxlP-dep_Trfase_major"/>
</dbReference>
<proteinExistence type="inferred from homology"/>
<keyword evidence="5" id="KW-0808">Transferase</keyword>
<dbReference type="GO" id="GO:0008483">
    <property type="term" value="F:transaminase activity"/>
    <property type="evidence" value="ECO:0007669"/>
    <property type="project" value="UniProtKB-KW"/>
</dbReference>
<dbReference type="PANTHER" id="PTHR45688:SF13">
    <property type="entry name" value="ALANINE--GLYOXYLATE AMINOTRANSFERASE 2-LIKE"/>
    <property type="match status" value="1"/>
</dbReference>
<dbReference type="InterPro" id="IPR005814">
    <property type="entry name" value="Aminotrans_3"/>
</dbReference>
<dbReference type="EMBL" id="WWNR01000009">
    <property type="protein sequence ID" value="MZQ90195.1"/>
    <property type="molecule type" value="Genomic_DNA"/>
</dbReference>
<keyword evidence="6" id="KW-1185">Reference proteome</keyword>
<dbReference type="OrthoDB" id="9801834at2"/>
<gene>
    <name evidence="5" type="ORF">GS660_13960</name>
</gene>
<protein>
    <submittedName>
        <fullName evidence="5">Aminotransferase class III-fold pyridoxal phosphate-dependent enzyme</fullName>
    </submittedName>
</protein>
<dbReference type="RefSeq" id="WP_161347591.1">
    <property type="nucleotide sequence ID" value="NZ_BMGW01000009.1"/>
</dbReference>
<dbReference type="SUPFAM" id="SSF53383">
    <property type="entry name" value="PLP-dependent transferases"/>
    <property type="match status" value="1"/>
</dbReference>
<dbReference type="Gene3D" id="3.90.1150.10">
    <property type="entry name" value="Aspartate Aminotransferase, domain 1"/>
    <property type="match status" value="1"/>
</dbReference>
<evidence type="ECO:0000256" key="1">
    <source>
        <dbReference type="ARBA" id="ARBA00001933"/>
    </source>
</evidence>
<evidence type="ECO:0000256" key="2">
    <source>
        <dbReference type="ARBA" id="ARBA00008954"/>
    </source>
</evidence>
<dbReference type="Pfam" id="PF00202">
    <property type="entry name" value="Aminotran_3"/>
    <property type="match status" value="1"/>
</dbReference>
<evidence type="ECO:0000256" key="4">
    <source>
        <dbReference type="RuleBase" id="RU003560"/>
    </source>
</evidence>
<reference evidence="5 6" key="1">
    <citation type="submission" date="2020-01" db="EMBL/GenBank/DDBJ databases">
        <title>Frigidibacter albus SP32T (=CGMCC 1.13995T).</title>
        <authorList>
            <person name="Liao X."/>
        </authorList>
    </citation>
    <scope>NUCLEOTIDE SEQUENCE [LARGE SCALE GENOMIC DNA]</scope>
    <source>
        <strain evidence="5 6">SP32</strain>
    </source>
</reference>
<evidence type="ECO:0000313" key="5">
    <source>
        <dbReference type="EMBL" id="MZQ90195.1"/>
    </source>
</evidence>
<dbReference type="InterPro" id="IPR015424">
    <property type="entry name" value="PyrdxlP-dep_Trfase"/>
</dbReference>
<dbReference type="AlphaFoldDB" id="A0A6L8VIN5"/>
<evidence type="ECO:0000256" key="3">
    <source>
        <dbReference type="ARBA" id="ARBA00022898"/>
    </source>
</evidence>
<keyword evidence="3 4" id="KW-0663">Pyridoxal phosphate</keyword>
<keyword evidence="5" id="KW-0032">Aminotransferase</keyword>
<sequence>MTETPAIRQILDMNAFDASAAAGAAPAVRRRLGNLGAASVLFYRDPIEMVSASGCWMTDVAGRRYLDFYNNVPSVGHSHPAVVRAVADQIARLNTNTRYVVAVVDDYLDALKARLPADLSNVVMTCSGSEANDLALRIARAVTGRQGFVVTTNAYHGNTDLVTGVSPSALKRGGLPAHVVAIAPPGAATDTEAGFLAALAAAMAELEARGFGMAAFLCDAIFSSDGIHDGPPGFLARAADLVRARGGLFIADEVQPGFGRTGAAFWGFARHGAAPDIVTMGKPMGNGFPMAAMATRPDHLAAFCADTGYFNTFGGNPVAAAAGAAVLRVIEDEGLQHNASVTGTHLLSGIRALAATRPHITAVRGAGLFIGVDIGREGAPDPGLTLRVIDAMRSRGVLIGAAGLHGATLKLRPPLCLTRDEADLFVTALDDAMGEVAQQA</sequence>
<dbReference type="CDD" id="cd00610">
    <property type="entry name" value="OAT_like"/>
    <property type="match status" value="1"/>
</dbReference>
<name>A0A6L8VIN5_9RHOB</name>
<organism evidence="5 6">
    <name type="scientific">Frigidibacter albus</name>
    <dbReference type="NCBI Taxonomy" id="1465486"/>
    <lineage>
        <taxon>Bacteria</taxon>
        <taxon>Pseudomonadati</taxon>
        <taxon>Pseudomonadota</taxon>
        <taxon>Alphaproteobacteria</taxon>
        <taxon>Rhodobacterales</taxon>
        <taxon>Paracoccaceae</taxon>
        <taxon>Frigidibacter</taxon>
    </lineage>
</organism>
<dbReference type="Gene3D" id="3.40.640.10">
    <property type="entry name" value="Type I PLP-dependent aspartate aminotransferase-like (Major domain)"/>
    <property type="match status" value="1"/>
</dbReference>
<dbReference type="PANTHER" id="PTHR45688">
    <property type="match status" value="1"/>
</dbReference>
<accession>A0A6L8VIN5</accession>